<evidence type="ECO:0000313" key="2">
    <source>
        <dbReference type="Proteomes" id="UP001500427"/>
    </source>
</evidence>
<accession>A0ABP9JJY4</accession>
<reference evidence="2" key="1">
    <citation type="journal article" date="2019" name="Int. J. Syst. Evol. Microbiol.">
        <title>The Global Catalogue of Microorganisms (GCM) 10K type strain sequencing project: providing services to taxonomists for standard genome sequencing and annotation.</title>
        <authorList>
            <consortium name="The Broad Institute Genomics Platform"/>
            <consortium name="The Broad Institute Genome Sequencing Center for Infectious Disease"/>
            <person name="Wu L."/>
            <person name="Ma J."/>
        </authorList>
    </citation>
    <scope>NUCLEOTIDE SEQUENCE [LARGE SCALE GENOMIC DNA]</scope>
    <source>
        <strain evidence="2">JCM 17687</strain>
    </source>
</reference>
<evidence type="ECO:0008006" key="3">
    <source>
        <dbReference type="Google" id="ProtNLM"/>
    </source>
</evidence>
<dbReference type="RefSeq" id="WP_345508729.1">
    <property type="nucleotide sequence ID" value="NZ_BAABIW010000024.1"/>
</dbReference>
<comment type="caution">
    <text evidence="1">The sequence shown here is derived from an EMBL/GenBank/DDBJ whole genome shotgun (WGS) entry which is preliminary data.</text>
</comment>
<organism evidence="1 2">
    <name type="scientific">Terrabacter aeriphilus</name>
    <dbReference type="NCBI Taxonomy" id="515662"/>
    <lineage>
        <taxon>Bacteria</taxon>
        <taxon>Bacillati</taxon>
        <taxon>Actinomycetota</taxon>
        <taxon>Actinomycetes</taxon>
        <taxon>Micrococcales</taxon>
        <taxon>Intrasporangiaceae</taxon>
        <taxon>Terrabacter</taxon>
    </lineage>
</organism>
<dbReference type="Proteomes" id="UP001500427">
    <property type="component" value="Unassembled WGS sequence"/>
</dbReference>
<evidence type="ECO:0000313" key="1">
    <source>
        <dbReference type="EMBL" id="GAA5033938.1"/>
    </source>
</evidence>
<name>A0ABP9JJY4_9MICO</name>
<keyword evidence="2" id="KW-1185">Reference proteome</keyword>
<protein>
    <recommendedName>
        <fullName evidence="3">AAA domain-containing protein</fullName>
    </recommendedName>
</protein>
<dbReference type="SUPFAM" id="SSF52540">
    <property type="entry name" value="P-loop containing nucleoside triphosphate hydrolases"/>
    <property type="match status" value="1"/>
</dbReference>
<dbReference type="EMBL" id="BAABIW010000024">
    <property type="protein sequence ID" value="GAA5033938.1"/>
    <property type="molecule type" value="Genomic_DNA"/>
</dbReference>
<proteinExistence type="predicted"/>
<gene>
    <name evidence="1" type="ORF">GCM10023258_34220</name>
</gene>
<dbReference type="Gene3D" id="3.40.50.300">
    <property type="entry name" value="P-loop containing nucleotide triphosphate hydrolases"/>
    <property type="match status" value="1"/>
</dbReference>
<sequence>MSDGITLGELNERMTPEEARAWLRWHPQVVMQAWAELPGPAKQQSLDVQTELRRRWVRGAADELEREAQEPEAVDRPDLFADLDALITEGGDDGPERSCGERTDGERLFYRGQVNTLTGDPESGKTWIALVCLAWALADGERCSFIDMDHNGWAATVQRLRGLGVPETVLKDRNVFRYVEPEDADHLTAVVGSLVAWQPDSVLVDSIGELLPLLGKSSNLDDDYTEAHGLVLKPLAQAGACVIAIDHLAKNSASRAQGATGAVAKRRAVGGVALRVVCTQKFAPGRGGRALMTVIKDRHGQVRQVSLPQQKGEDLAGTFVLTLEGDSLMARIDAPTATASLTDVERLGQLDIPPTSVRDVKARMGWGHSRASEALRDWKRLRDDE</sequence>
<dbReference type="InterPro" id="IPR027417">
    <property type="entry name" value="P-loop_NTPase"/>
</dbReference>